<gene>
    <name evidence="2" type="ORF">CPAR01_15858</name>
</gene>
<organism evidence="2 3">
    <name type="scientific">Colletotrichum paranaense</name>
    <dbReference type="NCBI Taxonomy" id="1914294"/>
    <lineage>
        <taxon>Eukaryota</taxon>
        <taxon>Fungi</taxon>
        <taxon>Dikarya</taxon>
        <taxon>Ascomycota</taxon>
        <taxon>Pezizomycotina</taxon>
        <taxon>Sordariomycetes</taxon>
        <taxon>Hypocreomycetidae</taxon>
        <taxon>Glomerellales</taxon>
        <taxon>Glomerellaceae</taxon>
        <taxon>Colletotrichum</taxon>
        <taxon>Colletotrichum acutatum species complex</taxon>
    </lineage>
</organism>
<dbReference type="Proteomes" id="UP001241169">
    <property type="component" value="Unassembled WGS sequence"/>
</dbReference>
<feature type="compositionally biased region" description="Basic and acidic residues" evidence="1">
    <location>
        <begin position="1"/>
        <end position="10"/>
    </location>
</feature>
<keyword evidence="3" id="KW-1185">Reference proteome</keyword>
<accession>A0ABQ9RY13</accession>
<feature type="region of interest" description="Disordered" evidence="1">
    <location>
        <begin position="1"/>
        <end position="22"/>
    </location>
</feature>
<evidence type="ECO:0000313" key="3">
    <source>
        <dbReference type="Proteomes" id="UP001241169"/>
    </source>
</evidence>
<feature type="region of interest" description="Disordered" evidence="1">
    <location>
        <begin position="51"/>
        <end position="72"/>
    </location>
</feature>
<evidence type="ECO:0000256" key="1">
    <source>
        <dbReference type="SAM" id="MobiDB-lite"/>
    </source>
</evidence>
<feature type="compositionally biased region" description="Basic and acidic residues" evidence="1">
    <location>
        <begin position="58"/>
        <end position="72"/>
    </location>
</feature>
<evidence type="ECO:0000313" key="2">
    <source>
        <dbReference type="EMBL" id="KAK1518209.1"/>
    </source>
</evidence>
<dbReference type="RefSeq" id="XP_060341293.1">
    <property type="nucleotide sequence ID" value="XM_060500104.1"/>
</dbReference>
<sequence length="72" mass="7881">MRCHPPEPGRAESGSRSLGPRMPCRREFRGLLNCHHDPTAGCCSLPSDDSLNLADIGRPQHDGNASEKNRSQ</sequence>
<name>A0ABQ9RY13_9PEZI</name>
<dbReference type="GeneID" id="85384003"/>
<dbReference type="EMBL" id="MOPA01000021">
    <property type="protein sequence ID" value="KAK1518209.1"/>
    <property type="molecule type" value="Genomic_DNA"/>
</dbReference>
<comment type="caution">
    <text evidence="2">The sequence shown here is derived from an EMBL/GenBank/DDBJ whole genome shotgun (WGS) entry which is preliminary data.</text>
</comment>
<protein>
    <submittedName>
        <fullName evidence="2">Uncharacterized protein</fullName>
    </submittedName>
</protein>
<proteinExistence type="predicted"/>
<reference evidence="2 3" key="1">
    <citation type="submission" date="2016-10" db="EMBL/GenBank/DDBJ databases">
        <title>The genome sequence of Colletotrichum fioriniae PJ7.</title>
        <authorList>
            <person name="Baroncelli R."/>
        </authorList>
    </citation>
    <scope>NUCLEOTIDE SEQUENCE [LARGE SCALE GENOMIC DNA]</scope>
    <source>
        <strain evidence="2 3">IMI 384185</strain>
    </source>
</reference>